<name>A0ACC0FTC9_9ERIC</name>
<organism evidence="1 2">
    <name type="scientific">Camellia lanceoleosa</name>
    <dbReference type="NCBI Taxonomy" id="1840588"/>
    <lineage>
        <taxon>Eukaryota</taxon>
        <taxon>Viridiplantae</taxon>
        <taxon>Streptophyta</taxon>
        <taxon>Embryophyta</taxon>
        <taxon>Tracheophyta</taxon>
        <taxon>Spermatophyta</taxon>
        <taxon>Magnoliopsida</taxon>
        <taxon>eudicotyledons</taxon>
        <taxon>Gunneridae</taxon>
        <taxon>Pentapetalae</taxon>
        <taxon>asterids</taxon>
        <taxon>Ericales</taxon>
        <taxon>Theaceae</taxon>
        <taxon>Camellia</taxon>
    </lineage>
</organism>
<protein>
    <submittedName>
        <fullName evidence="1">Uncharacterized protein</fullName>
    </submittedName>
</protein>
<gene>
    <name evidence="1" type="ORF">LOK49_LG12G02582</name>
</gene>
<keyword evidence="2" id="KW-1185">Reference proteome</keyword>
<evidence type="ECO:0000313" key="2">
    <source>
        <dbReference type="Proteomes" id="UP001060215"/>
    </source>
</evidence>
<dbReference type="Proteomes" id="UP001060215">
    <property type="component" value="Chromosome 13"/>
</dbReference>
<accession>A0ACC0FTC9</accession>
<reference evidence="1 2" key="1">
    <citation type="journal article" date="2022" name="Plant J.">
        <title>Chromosome-level genome of Camellia lanceoleosa provides a valuable resource for understanding genome evolution and self-incompatibility.</title>
        <authorList>
            <person name="Gong W."/>
            <person name="Xiao S."/>
            <person name="Wang L."/>
            <person name="Liao Z."/>
            <person name="Chang Y."/>
            <person name="Mo W."/>
            <person name="Hu G."/>
            <person name="Li W."/>
            <person name="Zhao G."/>
            <person name="Zhu H."/>
            <person name="Hu X."/>
            <person name="Ji K."/>
            <person name="Xiang X."/>
            <person name="Song Q."/>
            <person name="Yuan D."/>
            <person name="Jin S."/>
            <person name="Zhang L."/>
        </authorList>
    </citation>
    <scope>NUCLEOTIDE SEQUENCE [LARGE SCALE GENOMIC DNA]</scope>
    <source>
        <strain evidence="1">SQ_2022a</strain>
    </source>
</reference>
<evidence type="ECO:0000313" key="1">
    <source>
        <dbReference type="EMBL" id="KAI7990666.1"/>
    </source>
</evidence>
<sequence>MKARGVFGGSMLGITFLHASTKVSSAVEAASKSVEKKQQQNQQSPEYPAKSYNMAERPNTHTRRERESVRKVLCVHENDIFLINRTRERERVVIRSGSQRSTTVEQRWLSVISHEREYDRYGEKTRREPLLLHS</sequence>
<comment type="caution">
    <text evidence="1">The sequence shown here is derived from an EMBL/GenBank/DDBJ whole genome shotgun (WGS) entry which is preliminary data.</text>
</comment>
<dbReference type="EMBL" id="CM045770">
    <property type="protein sequence ID" value="KAI7990666.1"/>
    <property type="molecule type" value="Genomic_DNA"/>
</dbReference>
<proteinExistence type="predicted"/>